<sequence length="55" mass="6154">MADWAKKAEDQEVSKLVDQLNIESDIAFALENKCSNYELAVNKIGNENEPDVPDT</sequence>
<keyword evidence="2" id="KW-1185">Reference proteome</keyword>
<proteinExistence type="predicted"/>
<name>A0A9P9YEU4_9MUSC</name>
<dbReference type="EMBL" id="JAMKOV010000041">
    <property type="protein sequence ID" value="KAI8035249.1"/>
    <property type="molecule type" value="Genomic_DNA"/>
</dbReference>
<evidence type="ECO:0000313" key="2">
    <source>
        <dbReference type="Proteomes" id="UP001059596"/>
    </source>
</evidence>
<dbReference type="Proteomes" id="UP001059596">
    <property type="component" value="Unassembled WGS sequence"/>
</dbReference>
<organism evidence="1 2">
    <name type="scientific">Drosophila gunungcola</name>
    <name type="common">fruit fly</name>
    <dbReference type="NCBI Taxonomy" id="103775"/>
    <lineage>
        <taxon>Eukaryota</taxon>
        <taxon>Metazoa</taxon>
        <taxon>Ecdysozoa</taxon>
        <taxon>Arthropoda</taxon>
        <taxon>Hexapoda</taxon>
        <taxon>Insecta</taxon>
        <taxon>Pterygota</taxon>
        <taxon>Neoptera</taxon>
        <taxon>Endopterygota</taxon>
        <taxon>Diptera</taxon>
        <taxon>Brachycera</taxon>
        <taxon>Muscomorpha</taxon>
        <taxon>Ephydroidea</taxon>
        <taxon>Drosophilidae</taxon>
        <taxon>Drosophila</taxon>
        <taxon>Sophophora</taxon>
    </lineage>
</organism>
<evidence type="ECO:0000313" key="1">
    <source>
        <dbReference type="EMBL" id="KAI8035249.1"/>
    </source>
</evidence>
<gene>
    <name evidence="1" type="ORF">M5D96_011968</name>
</gene>
<accession>A0A9P9YEU4</accession>
<protein>
    <submittedName>
        <fullName evidence="1">Uncharacterized protein</fullName>
    </submittedName>
</protein>
<reference evidence="1" key="1">
    <citation type="journal article" date="2023" name="Genome Biol. Evol.">
        <title>Long-read-based Genome Assembly of Drosophila gunungcola Reveals Fewer Chemosensory Genes in Flower-breeding Species.</title>
        <authorList>
            <person name="Negi A."/>
            <person name="Liao B.Y."/>
            <person name="Yeh S.D."/>
        </authorList>
    </citation>
    <scope>NUCLEOTIDE SEQUENCE</scope>
    <source>
        <strain evidence="1">Sukarami</strain>
    </source>
</reference>
<comment type="caution">
    <text evidence="1">The sequence shown here is derived from an EMBL/GenBank/DDBJ whole genome shotgun (WGS) entry which is preliminary data.</text>
</comment>
<dbReference type="AlphaFoldDB" id="A0A9P9YEU4"/>